<dbReference type="Proteomes" id="UP000486351">
    <property type="component" value="Unassembled WGS sequence"/>
</dbReference>
<dbReference type="EMBL" id="QXFZ01001950">
    <property type="protein sequence ID" value="KAE9082756.1"/>
    <property type="molecule type" value="Genomic_DNA"/>
</dbReference>
<keyword evidence="1" id="KW-0812">Transmembrane</keyword>
<evidence type="ECO:0000313" key="3">
    <source>
        <dbReference type="EMBL" id="KAE9082756.1"/>
    </source>
</evidence>
<dbReference type="Proteomes" id="UP000433483">
    <property type="component" value="Unassembled WGS sequence"/>
</dbReference>
<evidence type="ECO:0000313" key="6">
    <source>
        <dbReference type="EMBL" id="KAE9289461.1"/>
    </source>
</evidence>
<evidence type="ECO:0000313" key="13">
    <source>
        <dbReference type="Proteomes" id="UP000488956"/>
    </source>
</evidence>
<protein>
    <submittedName>
        <fullName evidence="6">Uncharacterized protein</fullName>
    </submittedName>
</protein>
<feature type="transmembrane region" description="Helical" evidence="1">
    <location>
        <begin position="87"/>
        <end position="109"/>
    </location>
</feature>
<dbReference type="Proteomes" id="UP000460718">
    <property type="component" value="Unassembled WGS sequence"/>
</dbReference>
<dbReference type="OrthoDB" id="114826at2759"/>
<evidence type="ECO:0000313" key="10">
    <source>
        <dbReference type="Proteomes" id="UP000441208"/>
    </source>
</evidence>
<sequence>MCIFGSTLHRFLTMVETSAPECAIQIVEADKLPSVEFKPLTRGQLLLKTRHYSDHHQRCALLDDADDDQDARDADEDPGRECFLSRFLAASMTLLVCCFIYFVVVQHWFLRG</sequence>
<dbReference type="Proteomes" id="UP000488956">
    <property type="component" value="Unassembled WGS sequence"/>
</dbReference>
<dbReference type="EMBL" id="QXFX01001668">
    <property type="protein sequence ID" value="KAE9086618.1"/>
    <property type="molecule type" value="Genomic_DNA"/>
</dbReference>
<evidence type="ECO:0000313" key="7">
    <source>
        <dbReference type="EMBL" id="KAE9306399.1"/>
    </source>
</evidence>
<keyword evidence="8" id="KW-1185">Reference proteome</keyword>
<dbReference type="EMBL" id="QXFW01001901">
    <property type="protein sequence ID" value="KAE8984402.1"/>
    <property type="molecule type" value="Genomic_DNA"/>
</dbReference>
<keyword evidence="1" id="KW-1133">Transmembrane helix</keyword>
<reference evidence="8 9" key="1">
    <citation type="submission" date="2018-08" db="EMBL/GenBank/DDBJ databases">
        <title>Genomic investigation of the strawberry pathogen Phytophthora fragariae indicates pathogenicity is determined by transcriptional variation in three key races.</title>
        <authorList>
            <person name="Adams T.M."/>
            <person name="Armitage A.D."/>
            <person name="Sobczyk M.K."/>
            <person name="Bates H.J."/>
            <person name="Dunwell J.M."/>
            <person name="Nellist C.F."/>
            <person name="Harrison R.J."/>
        </authorList>
    </citation>
    <scope>NUCLEOTIDE SEQUENCE [LARGE SCALE GENOMIC DNA]</scope>
    <source>
        <strain evidence="6 9">A4</strain>
        <strain evidence="5 8">NOV-27</strain>
        <strain evidence="3 10">NOV-71</strain>
        <strain evidence="7 12">NOV-77</strain>
        <strain evidence="4 13">ONT-3</strain>
        <strain evidence="2 11">SCRP245</strain>
    </source>
</reference>
<dbReference type="Proteomes" id="UP000441208">
    <property type="component" value="Unassembled WGS sequence"/>
</dbReference>
<comment type="caution">
    <text evidence="6">The sequence shown here is derived from an EMBL/GenBank/DDBJ whole genome shotgun (WGS) entry which is preliminary data.</text>
</comment>
<dbReference type="EMBL" id="QXGB01001953">
    <property type="protein sequence ID" value="KAE9183355.1"/>
    <property type="molecule type" value="Genomic_DNA"/>
</dbReference>
<organism evidence="6 9">
    <name type="scientific">Phytophthora fragariae</name>
    <dbReference type="NCBI Taxonomy" id="53985"/>
    <lineage>
        <taxon>Eukaryota</taxon>
        <taxon>Sar</taxon>
        <taxon>Stramenopiles</taxon>
        <taxon>Oomycota</taxon>
        <taxon>Peronosporomycetes</taxon>
        <taxon>Peronosporales</taxon>
        <taxon>Peronosporaceae</taxon>
        <taxon>Phytophthora</taxon>
    </lineage>
</organism>
<name>A0A6A4CJM8_9STRA</name>
<evidence type="ECO:0000313" key="2">
    <source>
        <dbReference type="EMBL" id="KAE8984402.1"/>
    </source>
</evidence>
<evidence type="ECO:0000313" key="12">
    <source>
        <dbReference type="Proteomes" id="UP000486351"/>
    </source>
</evidence>
<proteinExistence type="predicted"/>
<evidence type="ECO:0000313" key="11">
    <source>
        <dbReference type="Proteomes" id="UP000460718"/>
    </source>
</evidence>
<dbReference type="Proteomes" id="UP000437068">
    <property type="component" value="Unassembled WGS sequence"/>
</dbReference>
<evidence type="ECO:0000313" key="9">
    <source>
        <dbReference type="Proteomes" id="UP000437068"/>
    </source>
</evidence>
<evidence type="ECO:0000313" key="5">
    <source>
        <dbReference type="EMBL" id="KAE9183355.1"/>
    </source>
</evidence>
<dbReference type="EMBL" id="QXFY01001931">
    <property type="protein sequence ID" value="KAE9306399.1"/>
    <property type="molecule type" value="Genomic_DNA"/>
</dbReference>
<accession>A0A6A4CJM8</accession>
<evidence type="ECO:0000313" key="4">
    <source>
        <dbReference type="EMBL" id="KAE9086618.1"/>
    </source>
</evidence>
<gene>
    <name evidence="6" type="ORF">PF001_g20027</name>
    <name evidence="5" type="ORF">PF005_g22130</name>
    <name evidence="3" type="ORF">PF007_g22180</name>
    <name evidence="7" type="ORF">PF008_g21478</name>
    <name evidence="4" type="ORF">PF010_g20021</name>
    <name evidence="2" type="ORF">PF011_g20793</name>
</gene>
<evidence type="ECO:0000313" key="8">
    <source>
        <dbReference type="Proteomes" id="UP000433483"/>
    </source>
</evidence>
<dbReference type="AlphaFoldDB" id="A0A6A4CJM8"/>
<keyword evidence="1" id="KW-0472">Membrane</keyword>
<dbReference type="EMBL" id="QXGE01001687">
    <property type="protein sequence ID" value="KAE9289461.1"/>
    <property type="molecule type" value="Genomic_DNA"/>
</dbReference>
<evidence type="ECO:0000256" key="1">
    <source>
        <dbReference type="SAM" id="Phobius"/>
    </source>
</evidence>